<comment type="caution">
    <text evidence="1">The sequence shown here is derived from an EMBL/GenBank/DDBJ whole genome shotgun (WGS) entry which is preliminary data.</text>
</comment>
<evidence type="ECO:0000313" key="2">
    <source>
        <dbReference type="Proteomes" id="UP001153334"/>
    </source>
</evidence>
<proteinExistence type="predicted"/>
<gene>
    <name evidence="1" type="ORF">ONZ43_g6031</name>
</gene>
<keyword evidence="2" id="KW-1185">Reference proteome</keyword>
<reference evidence="1" key="1">
    <citation type="submission" date="2022-11" db="EMBL/GenBank/DDBJ databases">
        <title>Genome Sequence of Nemania bipapillata.</title>
        <authorList>
            <person name="Buettner E."/>
        </authorList>
    </citation>
    <scope>NUCLEOTIDE SEQUENCE</scope>
    <source>
        <strain evidence="1">CP14</strain>
    </source>
</reference>
<evidence type="ECO:0000313" key="1">
    <source>
        <dbReference type="EMBL" id="KAJ8109816.1"/>
    </source>
</evidence>
<sequence length="120" mass="12290">MQFTTSLIALLAAAVANAAPAQSAQQVSDGSLTIASNSWAMQTWSGTSCTGTQFFWSAPDGFSCTDVTNVRSLDVTNTGGCSTTYFTGSGCQGSPVHVDSANSCDGYSQGESIESFSVSC</sequence>
<organism evidence="1 2">
    <name type="scientific">Nemania bipapillata</name>
    <dbReference type="NCBI Taxonomy" id="110536"/>
    <lineage>
        <taxon>Eukaryota</taxon>
        <taxon>Fungi</taxon>
        <taxon>Dikarya</taxon>
        <taxon>Ascomycota</taxon>
        <taxon>Pezizomycotina</taxon>
        <taxon>Sordariomycetes</taxon>
        <taxon>Xylariomycetidae</taxon>
        <taxon>Xylariales</taxon>
        <taxon>Xylariaceae</taxon>
        <taxon>Nemania</taxon>
    </lineage>
</organism>
<accession>A0ACC2I4Y2</accession>
<dbReference type="Proteomes" id="UP001153334">
    <property type="component" value="Unassembled WGS sequence"/>
</dbReference>
<name>A0ACC2I4Y2_9PEZI</name>
<dbReference type="EMBL" id="JAPESX010002028">
    <property type="protein sequence ID" value="KAJ8109816.1"/>
    <property type="molecule type" value="Genomic_DNA"/>
</dbReference>
<protein>
    <submittedName>
        <fullName evidence="1">Uncharacterized protein</fullName>
    </submittedName>
</protein>